<feature type="transmembrane region" description="Helical" evidence="1">
    <location>
        <begin position="55"/>
        <end position="79"/>
    </location>
</feature>
<comment type="caution">
    <text evidence="2">The sequence shown here is derived from an EMBL/GenBank/DDBJ whole genome shotgun (WGS) entry which is preliminary data.</text>
</comment>
<protein>
    <recommendedName>
        <fullName evidence="4">Permease</fullName>
    </recommendedName>
</protein>
<keyword evidence="1" id="KW-1133">Transmembrane helix</keyword>
<proteinExistence type="predicted"/>
<gene>
    <name evidence="2" type="ORF">HNQ82_000211</name>
</gene>
<keyword evidence="1" id="KW-0472">Membrane</keyword>
<dbReference type="Proteomes" id="UP000523528">
    <property type="component" value="Unassembled WGS sequence"/>
</dbReference>
<keyword evidence="1" id="KW-0812">Transmembrane</keyword>
<dbReference type="Pfam" id="PF20617">
    <property type="entry name" value="DUF6803"/>
    <property type="match status" value="1"/>
</dbReference>
<evidence type="ECO:0000313" key="3">
    <source>
        <dbReference type="Proteomes" id="UP000523528"/>
    </source>
</evidence>
<feature type="transmembrane region" description="Helical" evidence="1">
    <location>
        <begin position="127"/>
        <end position="148"/>
    </location>
</feature>
<reference evidence="2 3" key="1">
    <citation type="submission" date="2020-08" db="EMBL/GenBank/DDBJ databases">
        <title>Genomic Encyclopedia of Type Strains, Phase IV (KMG-IV): sequencing the most valuable type-strain genomes for metagenomic binning, comparative biology and taxonomic classification.</title>
        <authorList>
            <person name="Goeker M."/>
        </authorList>
    </citation>
    <scope>NUCLEOTIDE SEQUENCE [LARGE SCALE GENOMIC DNA]</scope>
    <source>
        <strain evidence="2 3">DSM 23211</strain>
    </source>
</reference>
<feature type="transmembrane region" description="Helical" evidence="1">
    <location>
        <begin position="20"/>
        <end position="43"/>
    </location>
</feature>
<evidence type="ECO:0000313" key="2">
    <source>
        <dbReference type="EMBL" id="MBB6175401.1"/>
    </source>
</evidence>
<feature type="transmembrane region" description="Helical" evidence="1">
    <location>
        <begin position="91"/>
        <end position="115"/>
    </location>
</feature>
<dbReference type="EMBL" id="JACHES010000001">
    <property type="protein sequence ID" value="MBB6175401.1"/>
    <property type="molecule type" value="Genomic_DNA"/>
</dbReference>
<sequence>MSMTHYMELLAVNQPWNLILFMAIPVILAETVAITELVILFTRRFDGNVRRLNKICSIIGGFYFLFVFIYLFISAVIPLTMNGEWRGWIDVIAVTFYLLGVIPLVGLSLLDLHIIGRSWSEEKKLKVHAIFVGIFLIVAHIAMIFGMLDPSLGSGHGHHMNM</sequence>
<keyword evidence="3" id="KW-1185">Reference proteome</keyword>
<evidence type="ECO:0000256" key="1">
    <source>
        <dbReference type="SAM" id="Phobius"/>
    </source>
</evidence>
<dbReference type="AlphaFoldDB" id="A0A7X0D933"/>
<name>A0A7X0D933_9BACL</name>
<dbReference type="InterPro" id="IPR046547">
    <property type="entry name" value="DUF6803"/>
</dbReference>
<accession>A0A7X0D933</accession>
<dbReference type="RefSeq" id="WP_183246414.1">
    <property type="nucleotide sequence ID" value="NZ_JACHES010000001.1"/>
</dbReference>
<organism evidence="2 3">
    <name type="scientific">Anoxybacillus tengchongensis</name>
    <dbReference type="NCBI Taxonomy" id="576944"/>
    <lineage>
        <taxon>Bacteria</taxon>
        <taxon>Bacillati</taxon>
        <taxon>Bacillota</taxon>
        <taxon>Bacilli</taxon>
        <taxon>Bacillales</taxon>
        <taxon>Anoxybacillaceae</taxon>
        <taxon>Anoxybacillus</taxon>
    </lineage>
</organism>
<evidence type="ECO:0008006" key="4">
    <source>
        <dbReference type="Google" id="ProtNLM"/>
    </source>
</evidence>